<evidence type="ECO:0000313" key="3">
    <source>
        <dbReference type="EMBL" id="OGK39325.1"/>
    </source>
</evidence>
<organism evidence="3 4">
    <name type="scientific">Candidatus Roizmanbacteria bacterium RIFCSPLOWO2_01_FULL_35_13</name>
    <dbReference type="NCBI Taxonomy" id="1802055"/>
    <lineage>
        <taxon>Bacteria</taxon>
        <taxon>Candidatus Roizmaniibacteriota</taxon>
    </lineage>
</organism>
<feature type="transmembrane region" description="Helical" evidence="1">
    <location>
        <begin position="355"/>
        <end position="371"/>
    </location>
</feature>
<dbReference type="AlphaFoldDB" id="A0A1F7I7H9"/>
<feature type="transmembrane region" description="Helical" evidence="1">
    <location>
        <begin position="87"/>
        <end position="106"/>
    </location>
</feature>
<protein>
    <recommendedName>
        <fullName evidence="2">Glycosyltransferase RgtA/B/C/D-like domain-containing protein</fullName>
    </recommendedName>
</protein>
<dbReference type="EMBL" id="MGAF01000052">
    <property type="protein sequence ID" value="OGK39325.1"/>
    <property type="molecule type" value="Genomic_DNA"/>
</dbReference>
<feature type="transmembrane region" description="Helical" evidence="1">
    <location>
        <begin position="60"/>
        <end position="80"/>
    </location>
</feature>
<feature type="transmembrane region" description="Helical" evidence="1">
    <location>
        <begin position="324"/>
        <end position="343"/>
    </location>
</feature>
<feature type="transmembrane region" description="Helical" evidence="1">
    <location>
        <begin position="112"/>
        <end position="129"/>
    </location>
</feature>
<dbReference type="STRING" id="1802055.A3A74_05140"/>
<reference evidence="3 4" key="1">
    <citation type="journal article" date="2016" name="Nat. Commun.">
        <title>Thousands of microbial genomes shed light on interconnected biogeochemical processes in an aquifer system.</title>
        <authorList>
            <person name="Anantharaman K."/>
            <person name="Brown C.T."/>
            <person name="Hug L.A."/>
            <person name="Sharon I."/>
            <person name="Castelle C.J."/>
            <person name="Probst A.J."/>
            <person name="Thomas B.C."/>
            <person name="Singh A."/>
            <person name="Wilkins M.J."/>
            <person name="Karaoz U."/>
            <person name="Brodie E.L."/>
            <person name="Williams K.H."/>
            <person name="Hubbard S.S."/>
            <person name="Banfield J.F."/>
        </authorList>
    </citation>
    <scope>NUCLEOTIDE SEQUENCE [LARGE SCALE GENOMIC DNA]</scope>
</reference>
<feature type="transmembrane region" description="Helical" evidence="1">
    <location>
        <begin position="165"/>
        <end position="195"/>
    </location>
</feature>
<keyword evidence="1" id="KW-0812">Transmembrane</keyword>
<keyword evidence="1" id="KW-0472">Membrane</keyword>
<dbReference type="Proteomes" id="UP000179270">
    <property type="component" value="Unassembled WGS sequence"/>
</dbReference>
<keyword evidence="1" id="KW-1133">Transmembrane helix</keyword>
<feature type="transmembrane region" description="Helical" evidence="1">
    <location>
        <begin position="7"/>
        <end position="23"/>
    </location>
</feature>
<sequence>MFRNIRVILPVLVIMLAIILRFYKFGEFVTFLGDQGRDAIIIKRIVTLEHFPAIGAPSSLGQIFLGPFYYYLISPFLLLFNFNPVGPAFGVAFISIGGIITSYFVIKKEINYLTALVFLVFASFSTVNVQFSRFSWNPNLLPVFSFLTIYFFYKTLAQKNKLHALLFGAFLSFSIQLHHLAILLFLPITSIYLYYFIRHSGKRGTSASRIVVQNELRFRTSYNPFRDRNDIINLTLSFGSFLFFSLPLLIFDLRHNFLNTRNIFNFFLVGNPTDRGQFFARFLETNKSFYSYVFQINFNTYLAFLITAAFIIFIFRKFQFKKYLFIYINLLVFISYLFFFSFFNTIRNPHYYNSIYFSFFLLLAWTITNILKTKLIKLLALLFVVLAYIFLNLKSLSYLFYAKGNNQIKKAEIIAESILQKVPQIPFQTIALPYVETDGHIRYYLEIKGKRPLPADTLQEPLELYVLCFEKDCQVLGNPQWQIASFKDAEVDKIWTVEGVKIYKLIHNNSLDIRN</sequence>
<accession>A0A1F7I7H9</accession>
<evidence type="ECO:0000256" key="1">
    <source>
        <dbReference type="SAM" id="Phobius"/>
    </source>
</evidence>
<name>A0A1F7I7H9_9BACT</name>
<feature type="transmembrane region" description="Helical" evidence="1">
    <location>
        <begin position="378"/>
        <end position="401"/>
    </location>
</feature>
<dbReference type="Pfam" id="PF13231">
    <property type="entry name" value="PMT_2"/>
    <property type="match status" value="1"/>
</dbReference>
<feature type="transmembrane region" description="Helical" evidence="1">
    <location>
        <begin position="292"/>
        <end position="315"/>
    </location>
</feature>
<comment type="caution">
    <text evidence="3">The sequence shown here is derived from an EMBL/GenBank/DDBJ whole genome shotgun (WGS) entry which is preliminary data.</text>
</comment>
<feature type="transmembrane region" description="Helical" evidence="1">
    <location>
        <begin position="136"/>
        <end position="153"/>
    </location>
</feature>
<evidence type="ECO:0000259" key="2">
    <source>
        <dbReference type="Pfam" id="PF13231"/>
    </source>
</evidence>
<feature type="transmembrane region" description="Helical" evidence="1">
    <location>
        <begin position="231"/>
        <end position="251"/>
    </location>
</feature>
<feature type="domain" description="Glycosyltransferase RgtA/B/C/D-like" evidence="2">
    <location>
        <begin position="67"/>
        <end position="201"/>
    </location>
</feature>
<proteinExistence type="predicted"/>
<evidence type="ECO:0000313" key="4">
    <source>
        <dbReference type="Proteomes" id="UP000179270"/>
    </source>
</evidence>
<dbReference type="InterPro" id="IPR038731">
    <property type="entry name" value="RgtA/B/C-like"/>
</dbReference>
<gene>
    <name evidence="3" type="ORF">A3A74_05140</name>
</gene>